<dbReference type="InterPro" id="IPR011990">
    <property type="entry name" value="TPR-like_helical_dom_sf"/>
</dbReference>
<dbReference type="CDD" id="cd15831">
    <property type="entry name" value="BTAD"/>
    <property type="match status" value="1"/>
</dbReference>
<dbReference type="PROSITE" id="PS51755">
    <property type="entry name" value="OMPR_PHOB"/>
    <property type="match status" value="1"/>
</dbReference>
<evidence type="ECO:0000259" key="7">
    <source>
        <dbReference type="PROSITE" id="PS51755"/>
    </source>
</evidence>
<comment type="similarity">
    <text evidence="1">Belongs to the AfsR/DnrI/RedD regulatory family.</text>
</comment>
<dbReference type="EMBL" id="BAAANH010000005">
    <property type="protein sequence ID" value="GAA1765435.1"/>
    <property type="molecule type" value="Genomic_DNA"/>
</dbReference>
<evidence type="ECO:0000256" key="2">
    <source>
        <dbReference type="ARBA" id="ARBA00023015"/>
    </source>
</evidence>
<dbReference type="SMART" id="SM01043">
    <property type="entry name" value="BTAD"/>
    <property type="match status" value="1"/>
</dbReference>
<protein>
    <recommendedName>
        <fullName evidence="7">OmpR/PhoB-type domain-containing protein</fullName>
    </recommendedName>
</protein>
<dbReference type="InterPro" id="IPR005158">
    <property type="entry name" value="BTAD"/>
</dbReference>
<evidence type="ECO:0000256" key="1">
    <source>
        <dbReference type="ARBA" id="ARBA00005820"/>
    </source>
</evidence>
<dbReference type="Pfam" id="PF03704">
    <property type="entry name" value="BTAD"/>
    <property type="match status" value="1"/>
</dbReference>
<feature type="transmembrane region" description="Helical" evidence="6">
    <location>
        <begin position="661"/>
        <end position="681"/>
    </location>
</feature>
<keyword evidence="9" id="KW-1185">Reference proteome</keyword>
<keyword evidence="3 5" id="KW-0238">DNA-binding</keyword>
<name>A0ABN2KT33_9MICO</name>
<dbReference type="Gene3D" id="1.10.10.10">
    <property type="entry name" value="Winged helix-like DNA-binding domain superfamily/Winged helix DNA-binding domain"/>
    <property type="match status" value="1"/>
</dbReference>
<evidence type="ECO:0000256" key="6">
    <source>
        <dbReference type="SAM" id="Phobius"/>
    </source>
</evidence>
<dbReference type="SMART" id="SM00564">
    <property type="entry name" value="PQQ"/>
    <property type="match status" value="3"/>
</dbReference>
<keyword evidence="2" id="KW-0805">Transcription regulation</keyword>
<evidence type="ECO:0000313" key="9">
    <source>
        <dbReference type="Proteomes" id="UP001500506"/>
    </source>
</evidence>
<dbReference type="Pfam" id="PF00486">
    <property type="entry name" value="Trans_reg_C"/>
    <property type="match status" value="1"/>
</dbReference>
<dbReference type="InterPro" id="IPR011044">
    <property type="entry name" value="Quino_amine_DH_bsu"/>
</dbReference>
<dbReference type="Pfam" id="PF20703">
    <property type="entry name" value="nSTAND1"/>
    <property type="match status" value="1"/>
</dbReference>
<sequence length="1395" mass="147644">MSVLGALVVDGSPISPRERAVLAALVLRVGSALSPDELADALWGANPPATWPKQVQIAVARLRRNAGVPPIETVAEGYRVEVAPDSIDAVRFERLVDAGLTHAGDGDPDRAESEFSRALELWRGRAYADLPDWPPAIAEAQRLVGLRAVAEEERVRVRVELGREAGAVAEAERLVQEAPLREPRWGILALALYRGGRQADALAAIREARRRLDDELGIDLSDELAALETAILRHDPALDGAPASMASADATCPYRGLDAFDVGDEAEFFGRSRDILAALARVDGSRFVALTGASGCGKSSLVRAGVTPALRRQNRRVEILLPRRSTATLVRDRVTAVRAGDVLVVDQFEELLHLDLADVAVEDTCAALAEYMHAGGTLLLTVRSDFLDECARLPHLGPAFTDGVHLVPSIGADGLREAIEGPARQAGLRLEPGLTELILRDAAGQAGALPLVSHALVETWLRRDGSTLTVAGYEESGGLSGAIAQSADRLYQRMTPAERTLCRSTMLRLVSLSADGSPVRRTLAIKSLHDDDARDRVLTMLEAARLVSADESTVVVSHEALADAWPRLRSWLEEDVDAQRTMHALANAAESWEADGRRDEDLARGARLQAALEWADGADPDLTATESAFLAASAEREASESRALVERARTDRRQNRRLRTLLAAAAALIIALVGVGTFAGFSASEAERQRGDAAIEALVGTALSLRDSERDVAALLAAEAYDRWPDDPRARAALMGIVTGVGGFLGNAFMNVGAQAVGAVIPGTRTALVATDDGGLTVRDLADASVIREIDLGFRSEPQDRLVSASGDGRVGAVLWADDTDPETGATRYGSASSSTLVVVDLTDGRRLHGPVRIDVGAGALALDHSGRTVAIAGSDDGSLRLVSTATGRIDRLADEQVVRHGTDDGSSVAALAFGADGRLYLGRLDDRVEVVDVATATIIATITVPPASAHVAMAMQPDGLLVAAGGDAVIAVDTATGRVNWVTSLPPELPESCAWVAASELAGGVYCAGVFGRIQEYRLDDGRPTRQLDAMLGTVGPIATVDDGAELVTIAIGRAAISRWRLDGGGPVSRLIAPEWYATGGYAFEGSTLLAIRRPPPAGRIDEDVAPATMIIDTADGSMRSVGGDLDVLGWASGGRLIAYAIDADRYRIIDAESGEVIADLPEGAYRWWTSTDGRRIYVALANDSVVRVDAATGRVTGPEFPAPGGLMGIIGLTESPDGTRVSMNSFHGRNRNEIFDARTGERLALNEHYVTVLLDDGGMIAFDDNRITRFSDIDGSGAVAMAGTAGGLGSVSQSSDGRLVLVRAADRSASLFELPSGVRLGEPFSIDSPGLVDAYLRPDGGELAVSVAEGIMIWDLDPDHQFEAVCRIAGRNLTEQEWRAYLPGFDGPQPTCG</sequence>
<keyword evidence="4" id="KW-0804">Transcription</keyword>
<keyword evidence="6" id="KW-1133">Transmembrane helix</keyword>
<dbReference type="InterPro" id="IPR018391">
    <property type="entry name" value="PQQ_b-propeller_rpt"/>
</dbReference>
<dbReference type="SUPFAM" id="SSF46894">
    <property type="entry name" value="C-terminal effector domain of the bipartite response regulators"/>
    <property type="match status" value="1"/>
</dbReference>
<feature type="domain" description="OmpR/PhoB-type" evidence="7">
    <location>
        <begin position="1"/>
        <end position="82"/>
    </location>
</feature>
<evidence type="ECO:0000256" key="4">
    <source>
        <dbReference type="ARBA" id="ARBA00023163"/>
    </source>
</evidence>
<dbReference type="InterPro" id="IPR027417">
    <property type="entry name" value="P-loop_NTPase"/>
</dbReference>
<keyword evidence="6" id="KW-0472">Membrane</keyword>
<dbReference type="InterPro" id="IPR011048">
    <property type="entry name" value="Haem_d1_sf"/>
</dbReference>
<dbReference type="PANTHER" id="PTHR35807">
    <property type="entry name" value="TRANSCRIPTIONAL REGULATOR REDD-RELATED"/>
    <property type="match status" value="1"/>
</dbReference>
<dbReference type="InterPro" id="IPR036388">
    <property type="entry name" value="WH-like_DNA-bd_sf"/>
</dbReference>
<dbReference type="Gene3D" id="2.130.10.10">
    <property type="entry name" value="YVTN repeat-like/Quinoprotein amine dehydrogenase"/>
    <property type="match status" value="2"/>
</dbReference>
<dbReference type="InterPro" id="IPR015943">
    <property type="entry name" value="WD40/YVTN_repeat-like_dom_sf"/>
</dbReference>
<dbReference type="InterPro" id="IPR001867">
    <property type="entry name" value="OmpR/PhoB-type_DNA-bd"/>
</dbReference>
<dbReference type="InterPro" id="IPR051677">
    <property type="entry name" value="AfsR-DnrI-RedD_regulator"/>
</dbReference>
<dbReference type="InterPro" id="IPR049052">
    <property type="entry name" value="nSTAND1"/>
</dbReference>
<dbReference type="SUPFAM" id="SSF52540">
    <property type="entry name" value="P-loop containing nucleoside triphosphate hydrolases"/>
    <property type="match status" value="1"/>
</dbReference>
<dbReference type="SMART" id="SM00862">
    <property type="entry name" value="Trans_reg_C"/>
    <property type="match status" value="1"/>
</dbReference>
<accession>A0ABN2KT33</accession>
<organism evidence="8 9">
    <name type="scientific">Agromyces humatus</name>
    <dbReference type="NCBI Taxonomy" id="279573"/>
    <lineage>
        <taxon>Bacteria</taxon>
        <taxon>Bacillati</taxon>
        <taxon>Actinomycetota</taxon>
        <taxon>Actinomycetes</taxon>
        <taxon>Micrococcales</taxon>
        <taxon>Microbacteriaceae</taxon>
        <taxon>Agromyces</taxon>
    </lineage>
</organism>
<reference evidence="8 9" key="1">
    <citation type="journal article" date="2019" name="Int. J. Syst. Evol. Microbiol.">
        <title>The Global Catalogue of Microorganisms (GCM) 10K type strain sequencing project: providing services to taxonomists for standard genome sequencing and annotation.</title>
        <authorList>
            <consortium name="The Broad Institute Genomics Platform"/>
            <consortium name="The Broad Institute Genome Sequencing Center for Infectious Disease"/>
            <person name="Wu L."/>
            <person name="Ma J."/>
        </authorList>
    </citation>
    <scope>NUCLEOTIDE SEQUENCE [LARGE SCALE GENOMIC DNA]</scope>
    <source>
        <strain evidence="8 9">JCM 14319</strain>
    </source>
</reference>
<gene>
    <name evidence="8" type="ORF">GCM10009747_27030</name>
</gene>
<dbReference type="SUPFAM" id="SSF50969">
    <property type="entry name" value="YVTN repeat-like/Quinoprotein amine dehydrogenase"/>
    <property type="match status" value="1"/>
</dbReference>
<dbReference type="InterPro" id="IPR016032">
    <property type="entry name" value="Sig_transdc_resp-reg_C-effctor"/>
</dbReference>
<dbReference type="Gene3D" id="1.25.40.10">
    <property type="entry name" value="Tetratricopeptide repeat domain"/>
    <property type="match status" value="1"/>
</dbReference>
<comment type="caution">
    <text evidence="8">The sequence shown here is derived from an EMBL/GenBank/DDBJ whole genome shotgun (WGS) entry which is preliminary data.</text>
</comment>
<feature type="DNA-binding region" description="OmpR/PhoB-type" evidence="5">
    <location>
        <begin position="1"/>
        <end position="82"/>
    </location>
</feature>
<evidence type="ECO:0000313" key="8">
    <source>
        <dbReference type="EMBL" id="GAA1765435.1"/>
    </source>
</evidence>
<proteinExistence type="inferred from homology"/>
<dbReference type="PANTHER" id="PTHR35807:SF1">
    <property type="entry name" value="TRANSCRIPTIONAL REGULATOR REDD"/>
    <property type="match status" value="1"/>
</dbReference>
<dbReference type="Proteomes" id="UP001500506">
    <property type="component" value="Unassembled WGS sequence"/>
</dbReference>
<keyword evidence="6" id="KW-0812">Transmembrane</keyword>
<dbReference type="SUPFAM" id="SSF48452">
    <property type="entry name" value="TPR-like"/>
    <property type="match status" value="1"/>
</dbReference>
<dbReference type="SUPFAM" id="SSF51004">
    <property type="entry name" value="C-terminal (heme d1) domain of cytochrome cd1-nitrite reductase"/>
    <property type="match status" value="1"/>
</dbReference>
<evidence type="ECO:0000256" key="5">
    <source>
        <dbReference type="PROSITE-ProRule" id="PRU01091"/>
    </source>
</evidence>
<evidence type="ECO:0000256" key="3">
    <source>
        <dbReference type="ARBA" id="ARBA00023125"/>
    </source>
</evidence>